<keyword evidence="11" id="KW-0963">Cytoplasm</keyword>
<keyword evidence="10 11" id="KW-0961">Cell wall biogenesis/degradation</keyword>
<protein>
    <recommendedName>
        <fullName evidence="11">D-alanine--D-alanine ligase</fullName>
        <ecNumber evidence="11">6.3.2.4</ecNumber>
    </recommendedName>
    <alternativeName>
        <fullName evidence="11">D-Ala-D-Ala ligase</fullName>
    </alternativeName>
    <alternativeName>
        <fullName evidence="11">D-alanylalanine synthetase</fullName>
    </alternativeName>
</protein>
<dbReference type="PIRSF" id="PIRSF039102">
    <property type="entry name" value="Ddl/VanB"/>
    <property type="match status" value="1"/>
</dbReference>
<dbReference type="InterPro" id="IPR011095">
    <property type="entry name" value="Dala_Dala_lig_C"/>
</dbReference>
<evidence type="ECO:0000256" key="4">
    <source>
        <dbReference type="ARBA" id="ARBA00022741"/>
    </source>
</evidence>
<comment type="similarity">
    <text evidence="1 11">Belongs to the D-alanine--D-alanine ligase family.</text>
</comment>
<comment type="catalytic activity">
    <reaction evidence="11">
        <text>2 D-alanine + ATP = D-alanyl-D-alanine + ADP + phosphate + H(+)</text>
        <dbReference type="Rhea" id="RHEA:11224"/>
        <dbReference type="ChEBI" id="CHEBI:15378"/>
        <dbReference type="ChEBI" id="CHEBI:30616"/>
        <dbReference type="ChEBI" id="CHEBI:43474"/>
        <dbReference type="ChEBI" id="CHEBI:57416"/>
        <dbReference type="ChEBI" id="CHEBI:57822"/>
        <dbReference type="ChEBI" id="CHEBI:456216"/>
        <dbReference type="EC" id="6.3.2.4"/>
    </reaction>
</comment>
<keyword evidence="8 11" id="KW-0573">Peptidoglycan synthesis</keyword>
<dbReference type="PROSITE" id="PS50975">
    <property type="entry name" value="ATP_GRASP"/>
    <property type="match status" value="1"/>
</dbReference>
<evidence type="ECO:0000256" key="2">
    <source>
        <dbReference type="ARBA" id="ARBA00022598"/>
    </source>
</evidence>
<feature type="domain" description="ATP-grasp" evidence="13">
    <location>
        <begin position="127"/>
        <end position="322"/>
    </location>
</feature>
<keyword evidence="4 12" id="KW-0547">Nucleotide-binding</keyword>
<keyword evidence="2 11" id="KW-0436">Ligase</keyword>
<dbReference type="InterPro" id="IPR011761">
    <property type="entry name" value="ATP-grasp"/>
</dbReference>
<dbReference type="PANTHER" id="PTHR23132">
    <property type="entry name" value="D-ALANINE--D-ALANINE LIGASE"/>
    <property type="match status" value="1"/>
</dbReference>
<keyword evidence="7 11" id="KW-0133">Cell shape</keyword>
<evidence type="ECO:0000256" key="9">
    <source>
        <dbReference type="ARBA" id="ARBA00023211"/>
    </source>
</evidence>
<evidence type="ECO:0000256" key="12">
    <source>
        <dbReference type="PROSITE-ProRule" id="PRU00409"/>
    </source>
</evidence>
<dbReference type="InterPro" id="IPR000291">
    <property type="entry name" value="D-Ala_lig_Van_CS"/>
</dbReference>
<dbReference type="EMBL" id="JAUSVM010000001">
    <property type="protein sequence ID" value="MDQ0424895.1"/>
    <property type="molecule type" value="Genomic_DNA"/>
</dbReference>
<dbReference type="GO" id="GO:0008716">
    <property type="term" value="F:D-alanine-D-alanine ligase activity"/>
    <property type="evidence" value="ECO:0007669"/>
    <property type="project" value="UniProtKB-EC"/>
</dbReference>
<dbReference type="InterPro" id="IPR016185">
    <property type="entry name" value="PreATP-grasp_dom_sf"/>
</dbReference>
<dbReference type="PANTHER" id="PTHR23132:SF25">
    <property type="entry name" value="D-ALANINE--D-ALANINE LIGASE A"/>
    <property type="match status" value="1"/>
</dbReference>
<dbReference type="Gene3D" id="3.30.1490.20">
    <property type="entry name" value="ATP-grasp fold, A domain"/>
    <property type="match status" value="1"/>
</dbReference>
<dbReference type="RefSeq" id="WP_070320959.1">
    <property type="nucleotide sequence ID" value="NZ_JAUSVM010000001.1"/>
</dbReference>
<dbReference type="Pfam" id="PF07478">
    <property type="entry name" value="Dala_Dala_lig_C"/>
    <property type="match status" value="1"/>
</dbReference>
<evidence type="ECO:0000256" key="1">
    <source>
        <dbReference type="ARBA" id="ARBA00010871"/>
    </source>
</evidence>
<evidence type="ECO:0000256" key="3">
    <source>
        <dbReference type="ARBA" id="ARBA00022723"/>
    </source>
</evidence>
<dbReference type="InterPro" id="IPR005905">
    <property type="entry name" value="D_ala_D_ala"/>
</dbReference>
<gene>
    <name evidence="11" type="primary">ddl</name>
    <name evidence="14" type="ORF">JO380_001276</name>
</gene>
<comment type="pathway">
    <text evidence="11">Cell wall biogenesis; peptidoglycan biosynthesis.</text>
</comment>
<evidence type="ECO:0000256" key="6">
    <source>
        <dbReference type="ARBA" id="ARBA00022842"/>
    </source>
</evidence>
<evidence type="ECO:0000256" key="8">
    <source>
        <dbReference type="ARBA" id="ARBA00022984"/>
    </source>
</evidence>
<dbReference type="PROSITE" id="PS00844">
    <property type="entry name" value="DALA_DALA_LIGASE_2"/>
    <property type="match status" value="1"/>
</dbReference>
<evidence type="ECO:0000256" key="11">
    <source>
        <dbReference type="HAMAP-Rule" id="MF_00047"/>
    </source>
</evidence>
<dbReference type="Gene3D" id="3.40.50.20">
    <property type="match status" value="1"/>
</dbReference>
<keyword evidence="3" id="KW-0479">Metal-binding</keyword>
<reference evidence="14 15" key="1">
    <citation type="submission" date="2023-07" db="EMBL/GenBank/DDBJ databases">
        <title>Sequencing the genomes of 1000 actinobacteria strains.</title>
        <authorList>
            <person name="Klenk H.-P."/>
        </authorList>
    </citation>
    <scope>NUCLEOTIDE SEQUENCE [LARGE SCALE GENOMIC DNA]</scope>
    <source>
        <strain evidence="14 15">DSM 14785</strain>
    </source>
</reference>
<keyword evidence="9" id="KW-0464">Manganese</keyword>
<comment type="caution">
    <text evidence="14">The sequence shown here is derived from an EMBL/GenBank/DDBJ whole genome shotgun (WGS) entry which is preliminary data.</text>
</comment>
<evidence type="ECO:0000259" key="13">
    <source>
        <dbReference type="PROSITE" id="PS50975"/>
    </source>
</evidence>
<dbReference type="SUPFAM" id="SSF52440">
    <property type="entry name" value="PreATP-grasp domain"/>
    <property type="match status" value="1"/>
</dbReference>
<dbReference type="HAMAP" id="MF_00047">
    <property type="entry name" value="Dala_Dala_lig"/>
    <property type="match status" value="1"/>
</dbReference>
<evidence type="ECO:0000256" key="5">
    <source>
        <dbReference type="ARBA" id="ARBA00022840"/>
    </source>
</evidence>
<dbReference type="PROSITE" id="PS00843">
    <property type="entry name" value="DALA_DALA_LIGASE_1"/>
    <property type="match status" value="1"/>
</dbReference>
<proteinExistence type="inferred from homology"/>
<sequence length="333" mass="33325">MTTTDAPTAPATDGARRTRVAVVGGGANVEHDVSLASAAAAASALAPTHDVVRLTIGRDGRWSVDDVDLPVDEAVAVIAACDVLLPAVHGPHGEDGTLAALADVIGVACVGSGVRAGAIAMDKAVTKLVAAAAGVAVAAGRVVRGTGPALDGVPLPAVVKPVASGSSHGVRCVTTRDELTDAVEAALAIDRSALVEEVVVGREVDVAVLRRADGTTVTSPPLEILHAGAVFDTTTKYDGSARFVVPAALTDDEARALADAALAVTDALGCDGVARVDFFLTADGPVLNEVNTMPGMTTHSQVPRMFAAAGLPYAELLADLVAGALARHRAPAA</sequence>
<dbReference type="Proteomes" id="UP001240250">
    <property type="component" value="Unassembled WGS sequence"/>
</dbReference>
<dbReference type="SUPFAM" id="SSF56059">
    <property type="entry name" value="Glutathione synthetase ATP-binding domain-like"/>
    <property type="match status" value="1"/>
</dbReference>
<dbReference type="EC" id="6.3.2.4" evidence="11"/>
<dbReference type="Gene3D" id="3.30.470.20">
    <property type="entry name" value="ATP-grasp fold, B domain"/>
    <property type="match status" value="1"/>
</dbReference>
<comment type="function">
    <text evidence="11">Cell wall formation.</text>
</comment>
<keyword evidence="5 12" id="KW-0067">ATP-binding</keyword>
<organism evidence="14 15">
    <name type="scientific">Cellulomonas iranensis</name>
    <dbReference type="NCBI Taxonomy" id="76862"/>
    <lineage>
        <taxon>Bacteria</taxon>
        <taxon>Bacillati</taxon>
        <taxon>Actinomycetota</taxon>
        <taxon>Actinomycetes</taxon>
        <taxon>Micrococcales</taxon>
        <taxon>Cellulomonadaceae</taxon>
        <taxon>Cellulomonas</taxon>
    </lineage>
</organism>
<keyword evidence="6" id="KW-0460">Magnesium</keyword>
<evidence type="ECO:0000313" key="14">
    <source>
        <dbReference type="EMBL" id="MDQ0424895.1"/>
    </source>
</evidence>
<evidence type="ECO:0000313" key="15">
    <source>
        <dbReference type="Proteomes" id="UP001240250"/>
    </source>
</evidence>
<evidence type="ECO:0000256" key="10">
    <source>
        <dbReference type="ARBA" id="ARBA00023316"/>
    </source>
</evidence>
<comment type="subcellular location">
    <subcellularLocation>
        <location evidence="11">Cytoplasm</location>
    </subcellularLocation>
</comment>
<keyword evidence="15" id="KW-1185">Reference proteome</keyword>
<name>A0ABU0GHP7_9CELL</name>
<dbReference type="NCBIfam" id="TIGR01205">
    <property type="entry name" value="D_ala_D_alaTIGR"/>
    <property type="match status" value="1"/>
</dbReference>
<evidence type="ECO:0000256" key="7">
    <source>
        <dbReference type="ARBA" id="ARBA00022960"/>
    </source>
</evidence>
<dbReference type="InterPro" id="IPR013815">
    <property type="entry name" value="ATP_grasp_subdomain_1"/>
</dbReference>
<accession>A0ABU0GHP7</accession>